<feature type="domain" description="EGF-like" evidence="1">
    <location>
        <begin position="71"/>
        <end position="82"/>
    </location>
</feature>
<name>A0A0N5BU54_STREA</name>
<evidence type="ECO:0000313" key="2">
    <source>
        <dbReference type="Proteomes" id="UP000046392"/>
    </source>
</evidence>
<keyword evidence="2" id="KW-1185">Reference proteome</keyword>
<protein>
    <submittedName>
        <fullName evidence="3">EGF-like domain-containing protein</fullName>
    </submittedName>
</protein>
<proteinExistence type="predicted"/>
<dbReference type="AlphaFoldDB" id="A0A0N5BU54"/>
<organism evidence="2 3">
    <name type="scientific">Strongyloides papillosus</name>
    <name type="common">Intestinal threadworm</name>
    <dbReference type="NCBI Taxonomy" id="174720"/>
    <lineage>
        <taxon>Eukaryota</taxon>
        <taxon>Metazoa</taxon>
        <taxon>Ecdysozoa</taxon>
        <taxon>Nematoda</taxon>
        <taxon>Chromadorea</taxon>
        <taxon>Rhabditida</taxon>
        <taxon>Tylenchina</taxon>
        <taxon>Panagrolaimomorpha</taxon>
        <taxon>Strongyloidoidea</taxon>
        <taxon>Strongyloididae</taxon>
        <taxon>Strongyloides</taxon>
    </lineage>
</organism>
<dbReference type="WBParaSite" id="SPAL_0000937700.1">
    <property type="protein sequence ID" value="SPAL_0000937700.1"/>
    <property type="gene ID" value="SPAL_0000937700"/>
</dbReference>
<sequence length="201" mass="24054">MFARPFFGSNSRDKHTYKFKSYSYYKKQIKEFNEFSFNDYKRLNILYCKNQCKESEKCENFGFHGDNCDSCKCFFPFRGRDCRSYELRSNECGKEFKTKAYSKPREKTFIDLHGECYYIIKANNPEKKVKLTIKKFKTIKTYTYHLLIKYRKDKGAVGLEIQSNVTEFKLPPVSSSIIISYASYDSDNELVLKYQEVKRYR</sequence>
<reference evidence="3" key="1">
    <citation type="submission" date="2017-02" db="UniProtKB">
        <authorList>
            <consortium name="WormBaseParasite"/>
        </authorList>
    </citation>
    <scope>IDENTIFICATION</scope>
</reference>
<dbReference type="InterPro" id="IPR000742">
    <property type="entry name" value="EGF"/>
</dbReference>
<evidence type="ECO:0000259" key="1">
    <source>
        <dbReference type="PROSITE" id="PS01186"/>
    </source>
</evidence>
<evidence type="ECO:0000313" key="3">
    <source>
        <dbReference type="WBParaSite" id="SPAL_0000937700.1"/>
    </source>
</evidence>
<accession>A0A0N5BU54</accession>
<dbReference type="Proteomes" id="UP000046392">
    <property type="component" value="Unplaced"/>
</dbReference>
<dbReference type="PROSITE" id="PS01186">
    <property type="entry name" value="EGF_2"/>
    <property type="match status" value="1"/>
</dbReference>